<evidence type="ECO:0000313" key="1">
    <source>
        <dbReference type="EMBL" id="VDM84812.1"/>
    </source>
</evidence>
<evidence type="ECO:0000313" key="2">
    <source>
        <dbReference type="Proteomes" id="UP000270094"/>
    </source>
</evidence>
<protein>
    <submittedName>
        <fullName evidence="1">Uncharacterized protein</fullName>
    </submittedName>
</protein>
<sequence>MVGLFNSTYMNVNLAITMTCMVNSTAVAIEDEAVDLRDVEGNMTGWRNHAAGITDACSSAERTRTVLDYGVSKCYSNYNFDYDGF</sequence>
<dbReference type="OrthoDB" id="5855386at2759"/>
<dbReference type="Proteomes" id="UP000270094">
    <property type="component" value="Unassembled WGS sequence"/>
</dbReference>
<organism evidence="1 2">
    <name type="scientific">Strongylus vulgaris</name>
    <name type="common">Blood worm</name>
    <dbReference type="NCBI Taxonomy" id="40348"/>
    <lineage>
        <taxon>Eukaryota</taxon>
        <taxon>Metazoa</taxon>
        <taxon>Ecdysozoa</taxon>
        <taxon>Nematoda</taxon>
        <taxon>Chromadorea</taxon>
        <taxon>Rhabditida</taxon>
        <taxon>Rhabditina</taxon>
        <taxon>Rhabditomorpha</taxon>
        <taxon>Strongyloidea</taxon>
        <taxon>Strongylidae</taxon>
        <taxon>Strongylus</taxon>
    </lineage>
</organism>
<dbReference type="AlphaFoldDB" id="A0A3P7M0D1"/>
<dbReference type="EMBL" id="UYYB01133510">
    <property type="protein sequence ID" value="VDM84812.1"/>
    <property type="molecule type" value="Genomic_DNA"/>
</dbReference>
<proteinExistence type="predicted"/>
<keyword evidence="2" id="KW-1185">Reference proteome</keyword>
<accession>A0A3P7M0D1</accession>
<gene>
    <name evidence="1" type="ORF">SVUK_LOCUS19810</name>
</gene>
<reference evidence="1 2" key="1">
    <citation type="submission" date="2018-11" db="EMBL/GenBank/DDBJ databases">
        <authorList>
            <consortium name="Pathogen Informatics"/>
        </authorList>
    </citation>
    <scope>NUCLEOTIDE SEQUENCE [LARGE SCALE GENOMIC DNA]</scope>
</reference>
<name>A0A3P7M0D1_STRVU</name>